<comment type="similarity">
    <text evidence="1">Belongs to the universal ribosomal protein uL10 family.</text>
</comment>
<dbReference type="InterPro" id="IPR043141">
    <property type="entry name" value="Ribosomal_uL10-like_sf"/>
</dbReference>
<dbReference type="EMBL" id="FQNC01000017">
    <property type="protein sequence ID" value="SGY20274.1"/>
    <property type="molecule type" value="Genomic_DNA"/>
</dbReference>
<dbReference type="Gene3D" id="3.30.70.1730">
    <property type="match status" value="1"/>
</dbReference>
<dbReference type="InterPro" id="IPR047865">
    <property type="entry name" value="Ribosomal_uL10_bac_type"/>
</dbReference>
<evidence type="ECO:0000256" key="2">
    <source>
        <dbReference type="SAM" id="MobiDB-lite"/>
    </source>
</evidence>
<protein>
    <submittedName>
        <fullName evidence="3">BQ5605_C017g08562 protein</fullName>
    </submittedName>
</protein>
<name>A0A2X0NYM5_9BASI</name>
<dbReference type="STRING" id="796604.A0A2X0NYM5"/>
<feature type="region of interest" description="Disordered" evidence="2">
    <location>
        <begin position="31"/>
        <end position="56"/>
    </location>
</feature>
<sequence>MPRIATRIIRALVTTPSHTSTPLARAYATAANSTCSPSSTSSSHPPQPPPTHARTRPLPARKQLLYASHANLLTSNELVLFLRQNDFTAQEYNTLRTQLNALTGTEPQFKYTFTVLRPGLLSALLRDSTLVQAIEADFLAKDSHTKGALSVLTAKKLDPPTLKKVIKLVNTYSALPFANQPPPEATKGIPEPTPERLKILSALAERKAIEQERVNGLGELPNLHTLRAQLVGLLSSPAGRLVGVLGARADEVKRTLQGFQLGLQEKQEPGNKE</sequence>
<reference evidence="3 4" key="1">
    <citation type="submission" date="2016-11" db="EMBL/GenBank/DDBJ databases">
        <authorList>
            <person name="Jaros S."/>
            <person name="Januszkiewicz K."/>
            <person name="Wedrychowicz H."/>
        </authorList>
    </citation>
    <scope>NUCLEOTIDE SEQUENCE [LARGE SCALE GENOMIC DNA]</scope>
</reference>
<organism evidence="3 4">
    <name type="scientific">Microbotryum silenes-dioicae</name>
    <dbReference type="NCBI Taxonomy" id="796604"/>
    <lineage>
        <taxon>Eukaryota</taxon>
        <taxon>Fungi</taxon>
        <taxon>Dikarya</taxon>
        <taxon>Basidiomycota</taxon>
        <taxon>Pucciniomycotina</taxon>
        <taxon>Microbotryomycetes</taxon>
        <taxon>Microbotryales</taxon>
        <taxon>Microbotryaceae</taxon>
        <taxon>Microbotryum</taxon>
    </lineage>
</organism>
<dbReference type="SUPFAM" id="SSF160369">
    <property type="entry name" value="Ribosomal protein L10-like"/>
    <property type="match status" value="1"/>
</dbReference>
<evidence type="ECO:0000313" key="4">
    <source>
        <dbReference type="Proteomes" id="UP000249464"/>
    </source>
</evidence>
<gene>
    <name evidence="3" type="primary">BQ5605_C017g08562</name>
    <name evidence="3" type="ORF">BQ5605_C017G08562</name>
</gene>
<feature type="compositionally biased region" description="Low complexity" evidence="2">
    <location>
        <begin position="31"/>
        <end position="44"/>
    </location>
</feature>
<accession>A0A2X0NYM5</accession>
<proteinExistence type="inferred from homology"/>
<dbReference type="Proteomes" id="UP000249464">
    <property type="component" value="Unassembled WGS sequence"/>
</dbReference>
<evidence type="ECO:0000313" key="3">
    <source>
        <dbReference type="EMBL" id="SGY20274.1"/>
    </source>
</evidence>
<keyword evidence="4" id="KW-1185">Reference proteome</keyword>
<dbReference type="PANTHER" id="PTHR11560">
    <property type="entry name" value="39S RIBOSOMAL PROTEIN L10, MITOCHONDRIAL"/>
    <property type="match status" value="1"/>
</dbReference>
<evidence type="ECO:0000256" key="1">
    <source>
        <dbReference type="ARBA" id="ARBA00008889"/>
    </source>
</evidence>
<dbReference type="AlphaFoldDB" id="A0A2X0NYM5"/>